<evidence type="ECO:0000313" key="1">
    <source>
        <dbReference type="EMBL" id="VAH55769.1"/>
    </source>
</evidence>
<protein>
    <recommendedName>
        <fullName evidence="3">Endonuclease/exonuclease/phosphatase domain-containing protein</fullName>
    </recommendedName>
</protein>
<dbReference type="AlphaFoldDB" id="A0A9R0R804"/>
<evidence type="ECO:0008006" key="3">
    <source>
        <dbReference type="Google" id="ProtNLM"/>
    </source>
</evidence>
<dbReference type="InterPro" id="IPR036691">
    <property type="entry name" value="Endo/exonu/phosph_ase_sf"/>
</dbReference>
<accession>A0A9R0R804</accession>
<sequence>MDRFKSALEECELDDLGFIGDAFTWRNHNHVAADYVKERLDRAVATQAWRDRFTAYKVTNGDPHHSDHRPVIIDTAGATAVWREATQNRMPRFEARWLEEEGCKEIVKNAWEREKIVEEQEVAGAAKGVLKEVFDWSKNVLGDLEKRIHRLKKELEAERRKSIGDEQVRREHMLRFKLSRLEDQLETYWKQRAHVN</sequence>
<dbReference type="EMBL" id="LT934115">
    <property type="protein sequence ID" value="VAH55769.1"/>
    <property type="molecule type" value="Genomic_DNA"/>
</dbReference>
<dbReference type="Gene3D" id="3.60.10.10">
    <property type="entry name" value="Endonuclease/exonuclease/phosphatase"/>
    <property type="match status" value="1"/>
</dbReference>
<dbReference type="PANTHER" id="PTHR33710">
    <property type="entry name" value="BNAC02G09200D PROTEIN"/>
    <property type="match status" value="1"/>
</dbReference>
<dbReference type="PANTHER" id="PTHR33710:SF49">
    <property type="entry name" value="OS01G0714200 PROTEIN"/>
    <property type="match status" value="1"/>
</dbReference>
<keyword evidence="2" id="KW-1185">Reference proteome</keyword>
<dbReference type="Proteomes" id="UP000324705">
    <property type="component" value="Chromosome 3A"/>
</dbReference>
<gene>
    <name evidence="1" type="ORF">TRITD_3Av1G005120</name>
</gene>
<reference evidence="1 2" key="1">
    <citation type="submission" date="2017-09" db="EMBL/GenBank/DDBJ databases">
        <authorList>
            <consortium name="International Durum Wheat Genome Sequencing Consortium (IDWGSC)"/>
            <person name="Milanesi L."/>
        </authorList>
    </citation>
    <scope>NUCLEOTIDE SEQUENCE [LARGE SCALE GENOMIC DNA]</scope>
    <source>
        <strain evidence="2">cv. Svevo</strain>
    </source>
</reference>
<dbReference type="SUPFAM" id="SSF56219">
    <property type="entry name" value="DNase I-like"/>
    <property type="match status" value="1"/>
</dbReference>
<dbReference type="OMA" id="AVANNTW"/>
<organism evidence="1 2">
    <name type="scientific">Triticum turgidum subsp. durum</name>
    <name type="common">Durum wheat</name>
    <name type="synonym">Triticum durum</name>
    <dbReference type="NCBI Taxonomy" id="4567"/>
    <lineage>
        <taxon>Eukaryota</taxon>
        <taxon>Viridiplantae</taxon>
        <taxon>Streptophyta</taxon>
        <taxon>Embryophyta</taxon>
        <taxon>Tracheophyta</taxon>
        <taxon>Spermatophyta</taxon>
        <taxon>Magnoliopsida</taxon>
        <taxon>Liliopsida</taxon>
        <taxon>Poales</taxon>
        <taxon>Poaceae</taxon>
        <taxon>BOP clade</taxon>
        <taxon>Pooideae</taxon>
        <taxon>Triticodae</taxon>
        <taxon>Triticeae</taxon>
        <taxon>Triticinae</taxon>
        <taxon>Triticum</taxon>
    </lineage>
</organism>
<proteinExistence type="predicted"/>
<name>A0A9R0R804_TRITD</name>
<dbReference type="Gramene" id="TRITD3Av1G005120.1">
    <property type="protein sequence ID" value="TRITD3Av1G005120.1"/>
    <property type="gene ID" value="TRITD3Av1G005120"/>
</dbReference>
<evidence type="ECO:0000313" key="2">
    <source>
        <dbReference type="Proteomes" id="UP000324705"/>
    </source>
</evidence>